<accession>A0AAV2QV79</accession>
<evidence type="ECO:0000313" key="4">
    <source>
        <dbReference type="Proteomes" id="UP001497623"/>
    </source>
</evidence>
<feature type="domain" description="Immunoglobulin I-set" evidence="2">
    <location>
        <begin position="14"/>
        <end position="49"/>
    </location>
</feature>
<dbReference type="Gene3D" id="2.60.40.10">
    <property type="entry name" value="Immunoglobulins"/>
    <property type="match status" value="1"/>
</dbReference>
<dbReference type="InterPro" id="IPR036179">
    <property type="entry name" value="Ig-like_dom_sf"/>
</dbReference>
<evidence type="ECO:0000313" key="3">
    <source>
        <dbReference type="EMBL" id="CAL4097629.1"/>
    </source>
</evidence>
<dbReference type="SUPFAM" id="SSF48726">
    <property type="entry name" value="Immunoglobulin"/>
    <property type="match status" value="1"/>
</dbReference>
<sequence length="102" mass="11075">VIIPSPSPHFQVVTNTEVNMNVHQKTSTLLIHNTKLKDSGEYTCKPSNAREASVMVHIIQEEKPAAMQTGGVSCVLPVSLSTYILLLLLSAMLCRLISDLAS</sequence>
<feature type="non-terminal residue" evidence="3">
    <location>
        <position position="1"/>
    </location>
</feature>
<evidence type="ECO:0000256" key="1">
    <source>
        <dbReference type="SAM" id="Phobius"/>
    </source>
</evidence>
<dbReference type="Proteomes" id="UP001497623">
    <property type="component" value="Unassembled WGS sequence"/>
</dbReference>
<reference evidence="3 4" key="1">
    <citation type="submission" date="2024-05" db="EMBL/GenBank/DDBJ databases">
        <authorList>
            <person name="Wallberg A."/>
        </authorList>
    </citation>
    <scope>NUCLEOTIDE SEQUENCE [LARGE SCALE GENOMIC DNA]</scope>
</reference>
<dbReference type="GO" id="GO:0032589">
    <property type="term" value="C:neuron projection membrane"/>
    <property type="evidence" value="ECO:0007669"/>
    <property type="project" value="TreeGrafter"/>
</dbReference>
<keyword evidence="4" id="KW-1185">Reference proteome</keyword>
<keyword evidence="1" id="KW-0812">Transmembrane</keyword>
<organism evidence="3 4">
    <name type="scientific">Meganyctiphanes norvegica</name>
    <name type="common">Northern krill</name>
    <name type="synonym">Thysanopoda norvegica</name>
    <dbReference type="NCBI Taxonomy" id="48144"/>
    <lineage>
        <taxon>Eukaryota</taxon>
        <taxon>Metazoa</taxon>
        <taxon>Ecdysozoa</taxon>
        <taxon>Arthropoda</taxon>
        <taxon>Crustacea</taxon>
        <taxon>Multicrustacea</taxon>
        <taxon>Malacostraca</taxon>
        <taxon>Eumalacostraca</taxon>
        <taxon>Eucarida</taxon>
        <taxon>Euphausiacea</taxon>
        <taxon>Euphausiidae</taxon>
        <taxon>Meganyctiphanes</taxon>
    </lineage>
</organism>
<feature type="transmembrane region" description="Helical" evidence="1">
    <location>
        <begin position="80"/>
        <end position="98"/>
    </location>
</feature>
<keyword evidence="1" id="KW-0472">Membrane</keyword>
<name>A0AAV2QV79_MEGNR</name>
<dbReference type="GO" id="GO:0050808">
    <property type="term" value="P:synapse organization"/>
    <property type="evidence" value="ECO:0007669"/>
    <property type="project" value="TreeGrafter"/>
</dbReference>
<dbReference type="InterPro" id="IPR013783">
    <property type="entry name" value="Ig-like_fold"/>
</dbReference>
<proteinExistence type="predicted"/>
<dbReference type="Pfam" id="PF07679">
    <property type="entry name" value="I-set"/>
    <property type="match status" value="1"/>
</dbReference>
<protein>
    <recommendedName>
        <fullName evidence="2">Immunoglobulin I-set domain-containing protein</fullName>
    </recommendedName>
</protein>
<gene>
    <name evidence="3" type="ORF">MNOR_LOCUS16035</name>
</gene>
<comment type="caution">
    <text evidence="3">The sequence shown here is derived from an EMBL/GenBank/DDBJ whole genome shotgun (WGS) entry which is preliminary data.</text>
</comment>
<dbReference type="PANTHER" id="PTHR23279:SF46">
    <property type="entry name" value="DEFECTIVE PROBOSCIS EXTENSION RESPONSE 10, ISOFORM A-RELATED"/>
    <property type="match status" value="1"/>
</dbReference>
<dbReference type="AlphaFoldDB" id="A0AAV2QV79"/>
<dbReference type="EMBL" id="CAXKWB010010341">
    <property type="protein sequence ID" value="CAL4097629.1"/>
    <property type="molecule type" value="Genomic_DNA"/>
</dbReference>
<dbReference type="InterPro" id="IPR013098">
    <property type="entry name" value="Ig_I-set"/>
</dbReference>
<dbReference type="PANTHER" id="PTHR23279">
    <property type="entry name" value="DEFECTIVE PROBOSCIS EXTENSION RESPONSE DPR -RELATED"/>
    <property type="match status" value="1"/>
</dbReference>
<evidence type="ECO:0000259" key="2">
    <source>
        <dbReference type="Pfam" id="PF07679"/>
    </source>
</evidence>
<dbReference type="InterPro" id="IPR037448">
    <property type="entry name" value="Zig-8"/>
</dbReference>
<keyword evidence="1" id="KW-1133">Transmembrane helix</keyword>